<keyword evidence="2" id="KW-1185">Reference proteome</keyword>
<dbReference type="PANTHER" id="PTHR38926:SF5">
    <property type="entry name" value="F-BOX AND LEUCINE-RICH REPEAT PROTEIN 6"/>
    <property type="match status" value="1"/>
</dbReference>
<protein>
    <recommendedName>
        <fullName evidence="3">F-box domain-containing protein</fullName>
    </recommendedName>
</protein>
<evidence type="ECO:0008006" key="3">
    <source>
        <dbReference type="Google" id="ProtNLM"/>
    </source>
</evidence>
<proteinExistence type="predicted"/>
<gene>
    <name evidence="1" type="ORF">VNI00_015329</name>
</gene>
<sequence length="522" mass="60414">MQGTTTYVLNLAGAAEDNPAVPPLLRIPVEIHVLIFDHCVRNDTVGHVFSKRSMPWVLSQVCTQWRAVCLSTPFLWALVRMNTRHGHSPDMLRAWLERSRPLPLSFFASFDPTNSLESHQQLLDLFIRESHRWRIMDFVFDSQDQLYHQLSTVDPYLPLLLSSRIKVKLIDTLTSGNHQVHVWHTPRLKQAVFYVTRESQRPTMEIIPSWVQLEELTWYPSNLSRFLDHGSTFRHLRYCRLDVADDAPPTVQQRRPRYITMPHLQHLDICGRFRTVLTILDSLTLPALQYLDMLCRQSLKNVSDHILSALGNLQARSGCRIRRLSSPVSLFSGPNAPALARGVGPVFELRILFNTEEDNEHVIRNFLETDMFNQVTTLHVLVHGRHEGETRLFSRVIDLVESRRLVPRIGVSQLERLSFDSILSASSNGISVNTEFFQRVLKLEQDGLLLLGNVVQGKWHSIYINGNWSLGEFDRVIRRWARSGHCDWFYESEMKSYLENKELWDRLQSACVSASYLRTNQL</sequence>
<reference evidence="1 2" key="1">
    <citation type="submission" date="2024-01" db="EMBL/GenBank/DDBJ databases">
        <title>A draft genome for a cacao thread blight-causing isolate of Paramarasmius palmivorus.</title>
        <authorList>
            <person name="Baruah I.K."/>
            <person name="Bukari Y."/>
            <person name="Amoako-Attah I."/>
            <person name="Meinhardt L.W."/>
            <person name="Bailey B.A."/>
            <person name="Cohen S.P."/>
        </authorList>
    </citation>
    <scope>NUCLEOTIDE SEQUENCE [LARGE SCALE GENOMIC DNA]</scope>
    <source>
        <strain evidence="1 2">GH-12</strain>
    </source>
</reference>
<dbReference type="EMBL" id="JAYKXP010000098">
    <property type="protein sequence ID" value="KAK7027240.1"/>
    <property type="molecule type" value="Genomic_DNA"/>
</dbReference>
<dbReference type="AlphaFoldDB" id="A0AAW0BND4"/>
<dbReference type="Proteomes" id="UP001383192">
    <property type="component" value="Unassembled WGS sequence"/>
</dbReference>
<name>A0AAW0BND4_9AGAR</name>
<comment type="caution">
    <text evidence="1">The sequence shown here is derived from an EMBL/GenBank/DDBJ whole genome shotgun (WGS) entry which is preliminary data.</text>
</comment>
<accession>A0AAW0BND4</accession>
<dbReference type="PANTHER" id="PTHR38926">
    <property type="entry name" value="F-BOX DOMAIN CONTAINING PROTEIN, EXPRESSED"/>
    <property type="match status" value="1"/>
</dbReference>
<organism evidence="1 2">
    <name type="scientific">Paramarasmius palmivorus</name>
    <dbReference type="NCBI Taxonomy" id="297713"/>
    <lineage>
        <taxon>Eukaryota</taxon>
        <taxon>Fungi</taxon>
        <taxon>Dikarya</taxon>
        <taxon>Basidiomycota</taxon>
        <taxon>Agaricomycotina</taxon>
        <taxon>Agaricomycetes</taxon>
        <taxon>Agaricomycetidae</taxon>
        <taxon>Agaricales</taxon>
        <taxon>Marasmiineae</taxon>
        <taxon>Marasmiaceae</taxon>
        <taxon>Paramarasmius</taxon>
    </lineage>
</organism>
<evidence type="ECO:0000313" key="1">
    <source>
        <dbReference type="EMBL" id="KAK7027240.1"/>
    </source>
</evidence>
<evidence type="ECO:0000313" key="2">
    <source>
        <dbReference type="Proteomes" id="UP001383192"/>
    </source>
</evidence>